<sequence>MLDDQAADVLAFWFDELKPEQQFAKDAQLDATIRDRFGDLHARLSAHVPDDWTANPQGLLAAVIVLDQFSRNLHRDDPRAFQNDAVALNLARLALKRGDDTLLSDAERQFLYMPFMHSENADDQDRCVELMDEIGQPEAADFARKHKAIIDRFGRFPHRNEALGREMTAEEAAFLKEPGSSF</sequence>
<keyword evidence="2" id="KW-1185">Reference proteome</keyword>
<protein>
    <submittedName>
        <fullName evidence="1">DUF924 family protein</fullName>
    </submittedName>
</protein>
<reference evidence="2" key="1">
    <citation type="journal article" date="2019" name="Int. J. Syst. Evol. Microbiol.">
        <title>The Global Catalogue of Microorganisms (GCM) 10K type strain sequencing project: providing services to taxonomists for standard genome sequencing and annotation.</title>
        <authorList>
            <consortium name="The Broad Institute Genomics Platform"/>
            <consortium name="The Broad Institute Genome Sequencing Center for Infectious Disease"/>
            <person name="Wu L."/>
            <person name="Ma J."/>
        </authorList>
    </citation>
    <scope>NUCLEOTIDE SEQUENCE [LARGE SCALE GENOMIC DNA]</scope>
    <source>
        <strain evidence="2">KCTC 42644</strain>
    </source>
</reference>
<name>A0ABV7X619_9SPHN</name>
<dbReference type="Gene3D" id="1.20.58.320">
    <property type="entry name" value="TPR-like"/>
    <property type="match status" value="1"/>
</dbReference>
<evidence type="ECO:0000313" key="1">
    <source>
        <dbReference type="EMBL" id="MFC3711447.1"/>
    </source>
</evidence>
<dbReference type="SUPFAM" id="SSF48452">
    <property type="entry name" value="TPR-like"/>
    <property type="match status" value="1"/>
</dbReference>
<dbReference type="Gene3D" id="1.25.40.10">
    <property type="entry name" value="Tetratricopeptide repeat domain"/>
    <property type="match status" value="1"/>
</dbReference>
<dbReference type="InterPro" id="IPR011990">
    <property type="entry name" value="TPR-like_helical_dom_sf"/>
</dbReference>
<proteinExistence type="predicted"/>
<accession>A0ABV7X619</accession>
<dbReference type="Pfam" id="PF06041">
    <property type="entry name" value="DUF924"/>
    <property type="match status" value="1"/>
</dbReference>
<organism evidence="1 2">
    <name type="scientific">Sphingoaurantiacus capsulatus</name>
    <dbReference type="NCBI Taxonomy" id="1771310"/>
    <lineage>
        <taxon>Bacteria</taxon>
        <taxon>Pseudomonadati</taxon>
        <taxon>Pseudomonadota</taxon>
        <taxon>Alphaproteobacteria</taxon>
        <taxon>Sphingomonadales</taxon>
        <taxon>Sphingosinicellaceae</taxon>
        <taxon>Sphingoaurantiacus</taxon>
    </lineage>
</organism>
<dbReference type="EMBL" id="JBHRXV010000001">
    <property type="protein sequence ID" value="MFC3711447.1"/>
    <property type="molecule type" value="Genomic_DNA"/>
</dbReference>
<dbReference type="RefSeq" id="WP_380856365.1">
    <property type="nucleotide sequence ID" value="NZ_JBHRXV010000001.1"/>
</dbReference>
<comment type="caution">
    <text evidence="1">The sequence shown here is derived from an EMBL/GenBank/DDBJ whole genome shotgun (WGS) entry which is preliminary data.</text>
</comment>
<gene>
    <name evidence="1" type="ORF">ACFOMD_02625</name>
</gene>
<dbReference type="InterPro" id="IPR010323">
    <property type="entry name" value="DUF924"/>
</dbReference>
<evidence type="ECO:0000313" key="2">
    <source>
        <dbReference type="Proteomes" id="UP001595615"/>
    </source>
</evidence>
<dbReference type="Proteomes" id="UP001595615">
    <property type="component" value="Unassembled WGS sequence"/>
</dbReference>